<evidence type="ECO:0008006" key="3">
    <source>
        <dbReference type="Google" id="ProtNLM"/>
    </source>
</evidence>
<dbReference type="EMBL" id="CP013011">
    <property type="protein sequence ID" value="ALL00066.1"/>
    <property type="molecule type" value="Genomic_DNA"/>
</dbReference>
<dbReference type="STRING" id="1273541.Pyrde_0016"/>
<name>A0A0P0MZU7_9CREN</name>
<protein>
    <recommendedName>
        <fullName evidence="3">AAA+ ATPase domain-containing protein</fullName>
    </recommendedName>
</protein>
<dbReference type="KEGG" id="pdl:Pyrde_0016"/>
<dbReference type="Proteomes" id="UP000058613">
    <property type="component" value="Chromosome"/>
</dbReference>
<proteinExistence type="predicted"/>
<dbReference type="RefSeq" id="WP_055407160.1">
    <property type="nucleotide sequence ID" value="NZ_CP013011.1"/>
</dbReference>
<reference evidence="1 2" key="1">
    <citation type="submission" date="2015-10" db="EMBL/GenBank/DDBJ databases">
        <title>Complete genome sequence of hyperthermophilic archaeon Pyrodictium delaneyi Su06.</title>
        <authorList>
            <person name="Jung J.-H."/>
            <person name="Lin J."/>
            <person name="Holden J.F."/>
            <person name="Park C.-S."/>
        </authorList>
    </citation>
    <scope>NUCLEOTIDE SEQUENCE [LARGE SCALE GENOMIC DNA]</scope>
    <source>
        <strain evidence="1 2">Su06</strain>
    </source>
</reference>
<evidence type="ECO:0000313" key="2">
    <source>
        <dbReference type="Proteomes" id="UP000058613"/>
    </source>
</evidence>
<dbReference type="AlphaFoldDB" id="A0A0P0MZU7"/>
<gene>
    <name evidence="1" type="ORF">Pyrde_0016</name>
</gene>
<sequence length="210" mass="24615">MQAAAAETAALEIRSARLRWVRPLHQINIVGVMGAGKTTLLMKLWALFKRNHRPATSIYFQFERDLLDEFWEAVKSIETPYAYVAIDDISFALSRGDREFLHSLTKIRHLNRRVKKWVVATAMHYGKATLPFLRQSHTKVLLSLVEPEEIESLRWSFTVQALWDYYYVYVSDPLGHWALFNWLGQIFITRIHKPRRVRCWDIVVNGPECV</sequence>
<dbReference type="Gene3D" id="3.40.50.300">
    <property type="entry name" value="P-loop containing nucleotide triphosphate hydrolases"/>
    <property type="match status" value="1"/>
</dbReference>
<accession>A0A0P0MZU7</accession>
<evidence type="ECO:0000313" key="1">
    <source>
        <dbReference type="EMBL" id="ALL00066.1"/>
    </source>
</evidence>
<organism evidence="1 2">
    <name type="scientific">Pyrodictium delaneyi</name>
    <dbReference type="NCBI Taxonomy" id="1273541"/>
    <lineage>
        <taxon>Archaea</taxon>
        <taxon>Thermoproteota</taxon>
        <taxon>Thermoprotei</taxon>
        <taxon>Desulfurococcales</taxon>
        <taxon>Pyrodictiaceae</taxon>
        <taxon>Pyrodictium</taxon>
    </lineage>
</organism>
<dbReference type="SUPFAM" id="SSF52540">
    <property type="entry name" value="P-loop containing nucleoside triphosphate hydrolases"/>
    <property type="match status" value="1"/>
</dbReference>
<dbReference type="GeneID" id="26098335"/>
<dbReference type="InterPro" id="IPR027417">
    <property type="entry name" value="P-loop_NTPase"/>
</dbReference>